<evidence type="ECO:0000313" key="1">
    <source>
        <dbReference type="EMBL" id="CDQ41466.1"/>
    </source>
</evidence>
<dbReference type="Proteomes" id="UP000028875">
    <property type="component" value="Unassembled WGS sequence"/>
</dbReference>
<dbReference type="eggNOG" id="ENOG5030CAU">
    <property type="taxonomic scope" value="Bacteria"/>
</dbReference>
<dbReference type="EMBL" id="CCDP010000003">
    <property type="protein sequence ID" value="CDQ41466.1"/>
    <property type="molecule type" value="Genomic_DNA"/>
</dbReference>
<dbReference type="RefSeq" id="WP_158295252.1">
    <property type="nucleotide sequence ID" value="NZ_BNER01000005.1"/>
</dbReference>
<reference evidence="2" key="2">
    <citation type="submission" date="2014-05" db="EMBL/GenBank/DDBJ databases">
        <title>Draft genome sequence of Virgibacillus massiliensis Vm-5.</title>
        <authorList>
            <person name="Khelaifia S."/>
            <person name="Croce O."/>
            <person name="Lagier J.C."/>
            <person name="Raoult D."/>
        </authorList>
    </citation>
    <scope>NUCLEOTIDE SEQUENCE [LARGE SCALE GENOMIC DNA]</scope>
    <source>
        <strain evidence="2">Vm-5</strain>
    </source>
</reference>
<organism evidence="1 2">
    <name type="scientific">Virgibacillus massiliensis</name>
    <dbReference type="NCBI Taxonomy" id="1462526"/>
    <lineage>
        <taxon>Bacteria</taxon>
        <taxon>Bacillati</taxon>
        <taxon>Bacillota</taxon>
        <taxon>Bacilli</taxon>
        <taxon>Bacillales</taxon>
        <taxon>Bacillaceae</taxon>
        <taxon>Virgibacillus</taxon>
    </lineage>
</organism>
<gene>
    <name evidence="1" type="ORF">BN990_03839</name>
</gene>
<reference evidence="1 2" key="1">
    <citation type="submission" date="2014-03" db="EMBL/GenBank/DDBJ databases">
        <authorList>
            <person name="Urmite Genomes U."/>
        </authorList>
    </citation>
    <scope>NUCLEOTIDE SEQUENCE [LARGE SCALE GENOMIC DNA]</scope>
    <source>
        <strain evidence="1 2">Vm-5</strain>
    </source>
</reference>
<protein>
    <submittedName>
        <fullName evidence="1">Uncharacterized protein</fullName>
    </submittedName>
</protein>
<accession>A0A024QHS4</accession>
<comment type="caution">
    <text evidence="1">The sequence shown here is derived from an EMBL/GenBank/DDBJ whole genome shotgun (WGS) entry which is preliminary data.</text>
</comment>
<sequence>MNITPLEAKRRQKKAEEILNIPVLKNIWKDENGELTGNVIDYVDMPKELINKSRRGK</sequence>
<proteinExistence type="predicted"/>
<evidence type="ECO:0000313" key="2">
    <source>
        <dbReference type="Proteomes" id="UP000028875"/>
    </source>
</evidence>
<dbReference type="AlphaFoldDB" id="A0A024QHS4"/>
<keyword evidence="2" id="KW-1185">Reference proteome</keyword>
<name>A0A024QHS4_9BACI</name>